<dbReference type="Gene3D" id="3.40.50.2000">
    <property type="entry name" value="Glycogen Phosphorylase B"/>
    <property type="match status" value="2"/>
</dbReference>
<dbReference type="AlphaFoldDB" id="A0A9X1HLD0"/>
<feature type="domain" description="Glycosyl transferase family 1" evidence="1">
    <location>
        <begin position="175"/>
        <end position="338"/>
    </location>
</feature>
<evidence type="ECO:0000259" key="2">
    <source>
        <dbReference type="Pfam" id="PF13439"/>
    </source>
</evidence>
<evidence type="ECO:0000313" key="4">
    <source>
        <dbReference type="Proteomes" id="UP001139409"/>
    </source>
</evidence>
<evidence type="ECO:0000259" key="1">
    <source>
        <dbReference type="Pfam" id="PF00534"/>
    </source>
</evidence>
<dbReference type="Proteomes" id="UP001139409">
    <property type="component" value="Unassembled WGS sequence"/>
</dbReference>
<dbReference type="PANTHER" id="PTHR12526">
    <property type="entry name" value="GLYCOSYLTRANSFERASE"/>
    <property type="match status" value="1"/>
</dbReference>
<dbReference type="InterPro" id="IPR001296">
    <property type="entry name" value="Glyco_trans_1"/>
</dbReference>
<dbReference type="GO" id="GO:0016757">
    <property type="term" value="F:glycosyltransferase activity"/>
    <property type="evidence" value="ECO:0007669"/>
    <property type="project" value="InterPro"/>
</dbReference>
<accession>A0A9X1HLD0</accession>
<keyword evidence="4" id="KW-1185">Reference proteome</keyword>
<dbReference type="RefSeq" id="WP_225696538.1">
    <property type="nucleotide sequence ID" value="NZ_JAIXNE010000001.1"/>
</dbReference>
<dbReference type="SUPFAM" id="SSF53756">
    <property type="entry name" value="UDP-Glycosyltransferase/glycogen phosphorylase"/>
    <property type="match status" value="1"/>
</dbReference>
<reference evidence="3" key="1">
    <citation type="submission" date="2021-09" db="EMBL/GenBank/DDBJ databases">
        <title>Fulvivirga sp. isolated from coastal sediment.</title>
        <authorList>
            <person name="Yu H."/>
        </authorList>
    </citation>
    <scope>NUCLEOTIDE SEQUENCE</scope>
    <source>
        <strain evidence="3">1062</strain>
    </source>
</reference>
<dbReference type="InterPro" id="IPR028098">
    <property type="entry name" value="Glyco_trans_4-like_N"/>
</dbReference>
<evidence type="ECO:0000313" key="3">
    <source>
        <dbReference type="EMBL" id="MCA6073421.1"/>
    </source>
</evidence>
<gene>
    <name evidence="3" type="ORF">LDX50_00990</name>
</gene>
<organism evidence="3 4">
    <name type="scientific">Fulvivirga sedimenti</name>
    <dbReference type="NCBI Taxonomy" id="2879465"/>
    <lineage>
        <taxon>Bacteria</taxon>
        <taxon>Pseudomonadati</taxon>
        <taxon>Bacteroidota</taxon>
        <taxon>Cytophagia</taxon>
        <taxon>Cytophagales</taxon>
        <taxon>Fulvivirgaceae</taxon>
        <taxon>Fulvivirga</taxon>
    </lineage>
</organism>
<name>A0A9X1HLD0_9BACT</name>
<sequence length="362" mass="41928">MKLRILQIIQRPQRRGAEIFACQLSMELIQLGHEVDVLYLFDAPENQLKFDLNFIGLNAHENRRFWDFVKYRQLADIIRKGRYDVVQANAGDTLKYAVLSKKIHKWKTPLIFRNANKMSAFIRGQFHYRLNRWFLSQCDYYISVSENCRIDLIGLYEKAREKSKTITIGTYHFEHIDALQRNDENTIFINIGGLVPEKNHLYLIDVFNAIRSDYPNARLWLVGDGKQRKAIEEHIAALSLEQYVKLWGNRKDAISLLKASDVMIMPSLIEGLPGVILEAMSCGIPVIATDVGGIGEVVLDRKTGILIEDWKSESFEKAIHKILDDINFRQLIVKNARELVDERFLLPNIAEEFLRTYSSLVK</sequence>
<dbReference type="Pfam" id="PF00534">
    <property type="entry name" value="Glycos_transf_1"/>
    <property type="match status" value="1"/>
</dbReference>
<dbReference type="EMBL" id="JAIXNE010000001">
    <property type="protein sequence ID" value="MCA6073421.1"/>
    <property type="molecule type" value="Genomic_DNA"/>
</dbReference>
<dbReference type="Pfam" id="PF13439">
    <property type="entry name" value="Glyco_transf_4"/>
    <property type="match status" value="1"/>
</dbReference>
<proteinExistence type="predicted"/>
<comment type="caution">
    <text evidence="3">The sequence shown here is derived from an EMBL/GenBank/DDBJ whole genome shotgun (WGS) entry which is preliminary data.</text>
</comment>
<feature type="domain" description="Glycosyltransferase subfamily 4-like N-terminal" evidence="2">
    <location>
        <begin position="16"/>
        <end position="166"/>
    </location>
</feature>
<protein>
    <submittedName>
        <fullName evidence="3">Glycosyltransferase family 4 protein</fullName>
    </submittedName>
</protein>
<dbReference type="CDD" id="cd03801">
    <property type="entry name" value="GT4_PimA-like"/>
    <property type="match status" value="1"/>
</dbReference>